<dbReference type="Gene3D" id="2.160.10.10">
    <property type="entry name" value="Hexapeptide repeat proteins"/>
    <property type="match status" value="1"/>
</dbReference>
<dbReference type="Pfam" id="PF25084">
    <property type="entry name" value="LbH_EIF2B"/>
    <property type="match status" value="1"/>
</dbReference>
<dbReference type="GO" id="GO:0005829">
    <property type="term" value="C:cytosol"/>
    <property type="evidence" value="ECO:0007669"/>
    <property type="project" value="UniProtKB-SubCell"/>
</dbReference>
<dbReference type="eggNOG" id="KOG1461">
    <property type="taxonomic scope" value="Eukaryota"/>
</dbReference>
<feature type="domain" description="W2" evidence="8">
    <location>
        <begin position="565"/>
        <end position="731"/>
    </location>
</feature>
<dbReference type="Proteomes" id="UP000019132">
    <property type="component" value="Unassembled WGS sequence"/>
</dbReference>
<comment type="subcellular location">
    <subcellularLocation>
        <location evidence="1">Cytoplasm</location>
        <location evidence="1">Cytosol</location>
    </subcellularLocation>
</comment>
<reference evidence="9" key="3">
    <citation type="submission" date="2014-11" db="UniProtKB">
        <authorList>
            <consortium name="EnsemblProtists"/>
        </authorList>
    </citation>
    <scope>IDENTIFICATION</scope>
    <source>
        <strain evidence="9">DAOM BR144</strain>
    </source>
</reference>
<dbReference type="GO" id="GO:0005085">
    <property type="term" value="F:guanyl-nucleotide exchange factor activity"/>
    <property type="evidence" value="ECO:0007669"/>
    <property type="project" value="InterPro"/>
</dbReference>
<proteinExistence type="inferred from homology"/>
<dbReference type="InterPro" id="IPR003307">
    <property type="entry name" value="W2_domain"/>
</dbReference>
<dbReference type="InterPro" id="IPR056764">
    <property type="entry name" value="LbH_EIF2B3/5"/>
</dbReference>
<dbReference type="VEuPathDB" id="FungiDB:PYU1_G002631"/>
<evidence type="ECO:0000256" key="3">
    <source>
        <dbReference type="ARBA" id="ARBA00022490"/>
    </source>
</evidence>
<protein>
    <recommendedName>
        <fullName evidence="4">Translation initiation factor eIF2B subunit epsilon</fullName>
    </recommendedName>
    <alternativeName>
        <fullName evidence="5">eIF2B GDP-GTP exchange factor subunit epsilon</fullName>
    </alternativeName>
</protein>
<dbReference type="InterPro" id="IPR029044">
    <property type="entry name" value="Nucleotide-diphossugar_trans"/>
</dbReference>
<dbReference type="PANTHER" id="PTHR45887:SF1">
    <property type="entry name" value="TRANSLATION INITIATION FACTOR EIF-2B SUBUNIT EPSILON"/>
    <property type="match status" value="1"/>
</dbReference>
<dbReference type="InterPro" id="IPR005835">
    <property type="entry name" value="NTP_transferase_dom"/>
</dbReference>
<dbReference type="GO" id="GO:0031369">
    <property type="term" value="F:translation initiation factor binding"/>
    <property type="evidence" value="ECO:0007669"/>
    <property type="project" value="InterPro"/>
</dbReference>
<dbReference type="PROSITE" id="PS51363">
    <property type="entry name" value="W2"/>
    <property type="match status" value="1"/>
</dbReference>
<dbReference type="CDD" id="cd05787">
    <property type="entry name" value="LbH_eIF2B_epsilon"/>
    <property type="match status" value="1"/>
</dbReference>
<feature type="region of interest" description="Disordered" evidence="7">
    <location>
        <begin position="448"/>
        <end position="479"/>
    </location>
</feature>
<dbReference type="Gene3D" id="1.25.40.180">
    <property type="match status" value="1"/>
</dbReference>
<dbReference type="InParanoid" id="K3WCE3"/>
<dbReference type="OMA" id="RYHAVSM"/>
<comment type="subunit">
    <text evidence="6">Component of the translation initiation factor 2B (eIF2B) complex which is a heterodecamer of two sets of five different subunits: alpha, beta, gamma, delta and epsilon. Subunits alpha, beta and delta comprise a regulatory subcomplex and subunits epsilon and gamma comprise a catalytic subcomplex. Within the complex, the hexameric regulatory complex resides at the center, with the two heterodimeric catalytic subcomplexes bound on opposite sides.</text>
</comment>
<dbReference type="Gene3D" id="3.90.550.10">
    <property type="entry name" value="Spore Coat Polysaccharide Biosynthesis Protein SpsA, Chain A"/>
    <property type="match status" value="1"/>
</dbReference>
<dbReference type="CDD" id="cd04197">
    <property type="entry name" value="eIF-2B_epsilon_N"/>
    <property type="match status" value="1"/>
</dbReference>
<dbReference type="SUPFAM" id="SSF53448">
    <property type="entry name" value="Nucleotide-diphospho-sugar transferases"/>
    <property type="match status" value="1"/>
</dbReference>
<dbReference type="PANTHER" id="PTHR45887">
    <property type="entry name" value="TRANSLATION INITIATION FACTOR EIF-2B SUBUNIT EPSILON"/>
    <property type="match status" value="1"/>
</dbReference>
<evidence type="ECO:0000256" key="7">
    <source>
        <dbReference type="SAM" id="MobiDB-lite"/>
    </source>
</evidence>
<dbReference type="GO" id="GO:0005851">
    <property type="term" value="C:eukaryotic translation initiation factor 2B complex"/>
    <property type="evidence" value="ECO:0007669"/>
    <property type="project" value="TreeGrafter"/>
</dbReference>
<evidence type="ECO:0000256" key="6">
    <source>
        <dbReference type="ARBA" id="ARBA00046432"/>
    </source>
</evidence>
<keyword evidence="3" id="KW-0963">Cytoplasm</keyword>
<evidence type="ECO:0000313" key="10">
    <source>
        <dbReference type="Proteomes" id="UP000019132"/>
    </source>
</evidence>
<evidence type="ECO:0000259" key="8">
    <source>
        <dbReference type="PROSITE" id="PS51363"/>
    </source>
</evidence>
<dbReference type="GO" id="GO:0003743">
    <property type="term" value="F:translation initiation factor activity"/>
    <property type="evidence" value="ECO:0007669"/>
    <property type="project" value="TreeGrafter"/>
</dbReference>
<dbReference type="STRING" id="431595.K3WCE3"/>
<evidence type="ECO:0000256" key="1">
    <source>
        <dbReference type="ARBA" id="ARBA00004514"/>
    </source>
</evidence>
<reference evidence="10" key="1">
    <citation type="journal article" date="2010" name="Genome Biol.">
        <title>Genome sequence of the necrotrophic plant pathogen Pythium ultimum reveals original pathogenicity mechanisms and effector repertoire.</title>
        <authorList>
            <person name="Levesque C.A."/>
            <person name="Brouwer H."/>
            <person name="Cano L."/>
            <person name="Hamilton J.P."/>
            <person name="Holt C."/>
            <person name="Huitema E."/>
            <person name="Raffaele S."/>
            <person name="Robideau G.P."/>
            <person name="Thines M."/>
            <person name="Win J."/>
            <person name="Zerillo M.M."/>
            <person name="Beakes G.W."/>
            <person name="Boore J.L."/>
            <person name="Busam D."/>
            <person name="Dumas B."/>
            <person name="Ferriera S."/>
            <person name="Fuerstenberg S.I."/>
            <person name="Gachon C.M."/>
            <person name="Gaulin E."/>
            <person name="Govers F."/>
            <person name="Grenville-Briggs L."/>
            <person name="Horner N."/>
            <person name="Hostetler J."/>
            <person name="Jiang R.H."/>
            <person name="Johnson J."/>
            <person name="Krajaejun T."/>
            <person name="Lin H."/>
            <person name="Meijer H.J."/>
            <person name="Moore B."/>
            <person name="Morris P."/>
            <person name="Phuntmart V."/>
            <person name="Puiu D."/>
            <person name="Shetty J."/>
            <person name="Stajich J.E."/>
            <person name="Tripathy S."/>
            <person name="Wawra S."/>
            <person name="van West P."/>
            <person name="Whitty B.R."/>
            <person name="Coutinho P.M."/>
            <person name="Henrissat B."/>
            <person name="Martin F."/>
            <person name="Thomas P.D."/>
            <person name="Tyler B.M."/>
            <person name="De Vries R.P."/>
            <person name="Kamoun S."/>
            <person name="Yandell M."/>
            <person name="Tisserat N."/>
            <person name="Buell C.R."/>
        </authorList>
    </citation>
    <scope>NUCLEOTIDE SEQUENCE</scope>
    <source>
        <strain evidence="10">DAOM:BR144</strain>
    </source>
</reference>
<dbReference type="EnsemblProtists" id="PYU1_T002634">
    <property type="protein sequence ID" value="PYU1_T002634"/>
    <property type="gene ID" value="PYU1_G002631"/>
</dbReference>
<dbReference type="InterPro" id="IPR051956">
    <property type="entry name" value="eIF2B_epsilon"/>
</dbReference>
<name>K3WCE3_GLOUD</name>
<reference evidence="10" key="2">
    <citation type="submission" date="2010-04" db="EMBL/GenBank/DDBJ databases">
        <authorList>
            <person name="Buell R."/>
            <person name="Hamilton J."/>
            <person name="Hostetler J."/>
        </authorList>
    </citation>
    <scope>NUCLEOTIDE SEQUENCE [LARGE SCALE GENOMIC DNA]</scope>
    <source>
        <strain evidence="10">DAOM:BR144</strain>
    </source>
</reference>
<dbReference type="CDD" id="cd11558">
    <property type="entry name" value="W2_eIF2B_epsilon"/>
    <property type="match status" value="1"/>
</dbReference>
<organism evidence="9 10">
    <name type="scientific">Globisporangium ultimum (strain ATCC 200006 / CBS 805.95 / DAOM BR144)</name>
    <name type="common">Pythium ultimum</name>
    <dbReference type="NCBI Taxonomy" id="431595"/>
    <lineage>
        <taxon>Eukaryota</taxon>
        <taxon>Sar</taxon>
        <taxon>Stramenopiles</taxon>
        <taxon>Oomycota</taxon>
        <taxon>Peronosporomycetes</taxon>
        <taxon>Pythiales</taxon>
        <taxon>Pythiaceae</taxon>
        <taxon>Globisporangium</taxon>
    </lineage>
</organism>
<dbReference type="Pfam" id="PF00483">
    <property type="entry name" value="NTP_transferase"/>
    <property type="match status" value="1"/>
</dbReference>
<dbReference type="InterPro" id="IPR044123">
    <property type="entry name" value="W2_eIF2B_epsilon"/>
</dbReference>
<evidence type="ECO:0000256" key="5">
    <source>
        <dbReference type="ARBA" id="ARBA00044345"/>
    </source>
</evidence>
<dbReference type="HOGENOM" id="CLU_012507_1_0_1"/>
<evidence type="ECO:0000256" key="2">
    <source>
        <dbReference type="ARBA" id="ARBA00007878"/>
    </source>
</evidence>
<dbReference type="InterPro" id="IPR035543">
    <property type="entry name" value="eIF-2B_epsilon_N"/>
</dbReference>
<comment type="similarity">
    <text evidence="2">Belongs to the eIF-2B gamma/epsilon subunits family.</text>
</comment>
<feature type="compositionally biased region" description="Acidic residues" evidence="7">
    <location>
        <begin position="448"/>
        <end position="465"/>
    </location>
</feature>
<feature type="region of interest" description="Disordered" evidence="7">
    <location>
        <begin position="1"/>
        <end position="29"/>
    </location>
</feature>
<sequence>MARGAPKSANPQAKAAQGGGKGKGGGNEDVRREAPLQAILFADSFTETFRPISLEMPKVLLPLANVPMLEYALEFLVSSGVKEVILFCTNHVEQIEAFVREKSQVAKRISVQCLSSPTCITAGDALREIDRQQLIQSNPFVLMSGDVVANVDLPAAIEEHKVRKKKDSSCMMTSIFKEIQPNFSTNIRPLNDELIVGIDSTTSQIVLYEDDSAKRSTRLATVFLEDHASISLRSDLMDCYIDICSPEVLLKFAEDFDYQDLRQDFFHNEVQNYELGNKFYVKIVTDEFAARVMDPRTYSGISHAILQRWVFPMVPDTNYLGSDDSTYSYHRGMIYKEDNVALSRTCSIQRESILGAGSSFGDHTTVLKSAVGRNCKIGKNVTISGSFLWSNVVVEDNVTITNAILCDNVVIRKGAVIEEGCVLSFGVVIGEGFRLKAFSKVTKAGRVEEDDDFGSDDEDEDEEEENSGKHPVSTAVVTNEAGEIVWNPKEVGAGGVGRLWTLDEDDIHVDSDDEESDNEDDAPKEPADVRRLDKLKSLLIGASDIVAKKTQKWTDWETLSLSDDEQDDLEDFDMQAHEVPFHQIIKETVINGDAAGHAIDDLFMEIKSSKFAHNRTFADVIGAILPGLLELVPTENQPDMGILGHVRAKFQKWTSIIKKCLVEQDDQVAVVHTLEAFVLEEEHRALWSRLFRFLLQIVHDLEWVSEDVILEWNKERMADGSSDAAALAKSE</sequence>
<evidence type="ECO:0000313" key="9">
    <source>
        <dbReference type="EnsemblProtists" id="PYU1_T002634"/>
    </source>
</evidence>
<keyword evidence="10" id="KW-1185">Reference proteome</keyword>
<dbReference type="InterPro" id="IPR016024">
    <property type="entry name" value="ARM-type_fold"/>
</dbReference>
<dbReference type="AlphaFoldDB" id="K3WCE3"/>
<evidence type="ECO:0000256" key="4">
    <source>
        <dbReference type="ARBA" id="ARBA00044144"/>
    </source>
</evidence>
<accession>K3WCE3</accession>
<dbReference type="SUPFAM" id="SSF48371">
    <property type="entry name" value="ARM repeat"/>
    <property type="match status" value="1"/>
</dbReference>
<dbReference type="Pfam" id="PF02020">
    <property type="entry name" value="W2"/>
    <property type="match status" value="1"/>
</dbReference>